<dbReference type="InterPro" id="IPR058581">
    <property type="entry name" value="TM_HPP"/>
</dbReference>
<dbReference type="EMBL" id="CAJNON010000754">
    <property type="protein sequence ID" value="CAF1370425.1"/>
    <property type="molecule type" value="Genomic_DNA"/>
</dbReference>
<name>A0A815ISK4_9BILA</name>
<feature type="transmembrane region" description="Helical" evidence="1">
    <location>
        <begin position="132"/>
        <end position="149"/>
    </location>
</feature>
<dbReference type="AlphaFoldDB" id="A0A815ISK4"/>
<feature type="domain" description="HPP transmembrane region" evidence="2">
    <location>
        <begin position="69"/>
        <end position="229"/>
    </location>
</feature>
<evidence type="ECO:0000313" key="3">
    <source>
        <dbReference type="EMBL" id="CAF1370425.1"/>
    </source>
</evidence>
<protein>
    <recommendedName>
        <fullName evidence="2">HPP transmembrane region domain-containing protein</fullName>
    </recommendedName>
</protein>
<keyword evidence="1" id="KW-0812">Transmembrane</keyword>
<keyword evidence="1" id="KW-0472">Membrane</keyword>
<dbReference type="PANTHER" id="PTHR33741:SF5">
    <property type="entry name" value="TRANSMEMBRANE PROTEIN DDB_G0269096-RELATED"/>
    <property type="match status" value="1"/>
</dbReference>
<dbReference type="Proteomes" id="UP000663891">
    <property type="component" value="Unassembled WGS sequence"/>
</dbReference>
<dbReference type="InterPro" id="IPR007065">
    <property type="entry name" value="HPP"/>
</dbReference>
<accession>A0A815ISK4</accession>
<evidence type="ECO:0000256" key="1">
    <source>
        <dbReference type="SAM" id="Phobius"/>
    </source>
</evidence>
<sequence>MALDNPAIITIDDSEFNHAVPPELIEVPPEILSKIEKVEENDNQSSNKCLTWIRIYVKKFHGLHEERPKRLPWHEYIWSFIGALLGIAAVAFLHFRLLERHQLSFLIGSFGASAVLIFGAPRSPLAQPRNLVGGHVISAICGCVVRVAIDRFEHSTACALAVALAIIAMQFTETVHPPGGATALLAVTTRPLLPWANFLFILMPALTGSCTMLLIALVINNIAPKRTYPSFWW</sequence>
<organism evidence="3 4">
    <name type="scientific">Adineta steineri</name>
    <dbReference type="NCBI Taxonomy" id="433720"/>
    <lineage>
        <taxon>Eukaryota</taxon>
        <taxon>Metazoa</taxon>
        <taxon>Spiralia</taxon>
        <taxon>Gnathifera</taxon>
        <taxon>Rotifera</taxon>
        <taxon>Eurotatoria</taxon>
        <taxon>Bdelloidea</taxon>
        <taxon>Adinetida</taxon>
        <taxon>Adinetidae</taxon>
        <taxon>Adineta</taxon>
    </lineage>
</organism>
<gene>
    <name evidence="3" type="ORF">VCS650_LOCUS34828</name>
</gene>
<dbReference type="PANTHER" id="PTHR33741">
    <property type="entry name" value="TRANSMEMBRANE PROTEIN DDB_G0269096-RELATED"/>
    <property type="match status" value="1"/>
</dbReference>
<evidence type="ECO:0000313" key="4">
    <source>
        <dbReference type="Proteomes" id="UP000663891"/>
    </source>
</evidence>
<reference evidence="3" key="1">
    <citation type="submission" date="2021-02" db="EMBL/GenBank/DDBJ databases">
        <authorList>
            <person name="Nowell W R."/>
        </authorList>
    </citation>
    <scope>NUCLEOTIDE SEQUENCE</scope>
</reference>
<feature type="transmembrane region" description="Helical" evidence="1">
    <location>
        <begin position="192"/>
        <end position="219"/>
    </location>
</feature>
<feature type="transmembrane region" description="Helical" evidence="1">
    <location>
        <begin position="102"/>
        <end position="120"/>
    </location>
</feature>
<keyword evidence="1" id="KW-1133">Transmembrane helix</keyword>
<feature type="transmembrane region" description="Helical" evidence="1">
    <location>
        <begin position="156"/>
        <end position="172"/>
    </location>
</feature>
<proteinExistence type="predicted"/>
<evidence type="ECO:0000259" key="2">
    <source>
        <dbReference type="Pfam" id="PF04982"/>
    </source>
</evidence>
<comment type="caution">
    <text evidence="3">The sequence shown here is derived from an EMBL/GenBank/DDBJ whole genome shotgun (WGS) entry which is preliminary data.</text>
</comment>
<dbReference type="OrthoDB" id="2016548at2759"/>
<feature type="transmembrane region" description="Helical" evidence="1">
    <location>
        <begin position="76"/>
        <end position="95"/>
    </location>
</feature>
<dbReference type="Pfam" id="PF04982">
    <property type="entry name" value="TM_HPP"/>
    <property type="match status" value="1"/>
</dbReference>